<feature type="domain" description="HTH lacI-type" evidence="4">
    <location>
        <begin position="5"/>
        <end position="59"/>
    </location>
</feature>
<sequence>MNRKPTIDDVAREAGVARATVSRVLNSSPNTSERVREKVFKAIAKLGYQVNHQARQLASGTTRVLALVFAADAEVEPNSYYHSAIELGAMRSATEFGFGLVAHTLDPSNDDYPAKIVALASQSRCDGIVLTPPFSDDEKLIGVLLEAGVALVLISAGPLTSCLAPSVGIDDKEAGLEIGAYLYRQGHRRFGFIGGPSEHRSAALRLEGLREALNRTSHSDVSIAVVEGNFTFRSGTELAAQLFDTPDRPTALVCANDDMAAGALFTAHKLGLNVPGDISITGFDDTPVSQIVWPPLTTVHQPLRQMGAKAVELLVSACAGENGAVANEATEQVVPYELILRQSTSRESAGSQ</sequence>
<protein>
    <submittedName>
        <fullName evidence="5">LacI family DNA-binding transcriptional regulator</fullName>
    </submittedName>
</protein>
<dbReference type="GO" id="GO:0003677">
    <property type="term" value="F:DNA binding"/>
    <property type="evidence" value="ECO:0007669"/>
    <property type="project" value="UniProtKB-KW"/>
</dbReference>
<dbReference type="InterPro" id="IPR046335">
    <property type="entry name" value="LacI/GalR-like_sensor"/>
</dbReference>
<organism evidence="5 6">
    <name type="scientific">Sphingopyxis jiangsuensis</name>
    <dbReference type="NCBI Taxonomy" id="2871171"/>
    <lineage>
        <taxon>Bacteria</taxon>
        <taxon>Pseudomonadati</taxon>
        <taxon>Pseudomonadota</taxon>
        <taxon>Alphaproteobacteria</taxon>
        <taxon>Sphingomonadales</taxon>
        <taxon>Sphingomonadaceae</taxon>
        <taxon>Sphingopyxis</taxon>
    </lineage>
</organism>
<dbReference type="InterPro" id="IPR028082">
    <property type="entry name" value="Peripla_BP_I"/>
</dbReference>
<comment type="caution">
    <text evidence="5">The sequence shown here is derived from an EMBL/GenBank/DDBJ whole genome shotgun (WGS) entry which is preliminary data.</text>
</comment>
<accession>A0ABS7MEM3</accession>
<dbReference type="Pfam" id="PF13377">
    <property type="entry name" value="Peripla_BP_3"/>
    <property type="match status" value="1"/>
</dbReference>
<dbReference type="PANTHER" id="PTHR30146">
    <property type="entry name" value="LACI-RELATED TRANSCRIPTIONAL REPRESSOR"/>
    <property type="match status" value="1"/>
</dbReference>
<dbReference type="RefSeq" id="WP_222135971.1">
    <property type="nucleotide sequence ID" value="NZ_JAILXK010000001.1"/>
</dbReference>
<evidence type="ECO:0000259" key="4">
    <source>
        <dbReference type="PROSITE" id="PS50932"/>
    </source>
</evidence>
<dbReference type="Gene3D" id="1.10.260.40">
    <property type="entry name" value="lambda repressor-like DNA-binding domains"/>
    <property type="match status" value="1"/>
</dbReference>
<evidence type="ECO:0000313" key="6">
    <source>
        <dbReference type="Proteomes" id="UP001166571"/>
    </source>
</evidence>
<dbReference type="InterPro" id="IPR010982">
    <property type="entry name" value="Lambda_DNA-bd_dom_sf"/>
</dbReference>
<proteinExistence type="predicted"/>
<dbReference type="CDD" id="cd01392">
    <property type="entry name" value="HTH_LacI"/>
    <property type="match status" value="1"/>
</dbReference>
<dbReference type="SUPFAM" id="SSF53822">
    <property type="entry name" value="Periplasmic binding protein-like I"/>
    <property type="match status" value="1"/>
</dbReference>
<keyword evidence="3" id="KW-0804">Transcription</keyword>
<evidence type="ECO:0000313" key="5">
    <source>
        <dbReference type="EMBL" id="MBY4636526.1"/>
    </source>
</evidence>
<evidence type="ECO:0000256" key="1">
    <source>
        <dbReference type="ARBA" id="ARBA00023015"/>
    </source>
</evidence>
<dbReference type="Proteomes" id="UP001166571">
    <property type="component" value="Unassembled WGS sequence"/>
</dbReference>
<dbReference type="PRINTS" id="PR00036">
    <property type="entry name" value="HTHLACI"/>
</dbReference>
<keyword evidence="6" id="KW-1185">Reference proteome</keyword>
<dbReference type="SMART" id="SM00354">
    <property type="entry name" value="HTH_LACI"/>
    <property type="match status" value="1"/>
</dbReference>
<dbReference type="CDD" id="cd01545">
    <property type="entry name" value="PBP1_SalR"/>
    <property type="match status" value="1"/>
</dbReference>
<dbReference type="Pfam" id="PF00356">
    <property type="entry name" value="LacI"/>
    <property type="match status" value="1"/>
</dbReference>
<evidence type="ECO:0000256" key="3">
    <source>
        <dbReference type="ARBA" id="ARBA00023163"/>
    </source>
</evidence>
<dbReference type="InterPro" id="IPR000843">
    <property type="entry name" value="HTH_LacI"/>
</dbReference>
<dbReference type="PROSITE" id="PS50932">
    <property type="entry name" value="HTH_LACI_2"/>
    <property type="match status" value="1"/>
</dbReference>
<dbReference type="SUPFAM" id="SSF47413">
    <property type="entry name" value="lambda repressor-like DNA-binding domains"/>
    <property type="match status" value="1"/>
</dbReference>
<name>A0ABS7MEM3_9SPHN</name>
<dbReference type="EMBL" id="JAILXK010000001">
    <property type="protein sequence ID" value="MBY4636526.1"/>
    <property type="molecule type" value="Genomic_DNA"/>
</dbReference>
<keyword evidence="1" id="KW-0805">Transcription regulation</keyword>
<reference evidence="5" key="1">
    <citation type="submission" date="2021-08" db="EMBL/GenBank/DDBJ databases">
        <title>Sphingopyxis panaciterrulae sp. nov., isolated from the surface water of the Yellow Sea.</title>
        <authorList>
            <person name="Gao Z."/>
            <person name="Zhang D."/>
            <person name="Zhang A."/>
        </authorList>
    </citation>
    <scope>NUCLEOTIDE SEQUENCE</scope>
    <source>
        <strain evidence="5">XHP0097</strain>
    </source>
</reference>
<dbReference type="PANTHER" id="PTHR30146:SF153">
    <property type="entry name" value="LACTOSE OPERON REPRESSOR"/>
    <property type="match status" value="1"/>
</dbReference>
<gene>
    <name evidence="5" type="ORF">K5P26_05155</name>
</gene>
<dbReference type="Gene3D" id="3.40.50.2300">
    <property type="match status" value="2"/>
</dbReference>
<evidence type="ECO:0000256" key="2">
    <source>
        <dbReference type="ARBA" id="ARBA00023125"/>
    </source>
</evidence>
<keyword evidence="2 5" id="KW-0238">DNA-binding</keyword>